<dbReference type="InterPro" id="IPR014044">
    <property type="entry name" value="CAP_dom"/>
</dbReference>
<feature type="chain" id="PRO_5043686812" evidence="2">
    <location>
        <begin position="21"/>
        <end position="304"/>
    </location>
</feature>
<dbReference type="InterPro" id="IPR035940">
    <property type="entry name" value="CAP_sf"/>
</dbReference>
<dbReference type="Gene3D" id="3.40.33.10">
    <property type="entry name" value="CAP"/>
    <property type="match status" value="1"/>
</dbReference>
<feature type="domain" description="SCP" evidence="3">
    <location>
        <begin position="25"/>
        <end position="171"/>
    </location>
</feature>
<feature type="compositionally biased region" description="Low complexity" evidence="1">
    <location>
        <begin position="202"/>
        <end position="212"/>
    </location>
</feature>
<dbReference type="CDD" id="cd05380">
    <property type="entry name" value="CAP_euk"/>
    <property type="match status" value="1"/>
</dbReference>
<reference evidence="4 5" key="1">
    <citation type="journal article" date="2023" name="BMC Biol.">
        <title>The compact genome of the sponge Oopsacas minuta (Hexactinellida) is lacking key metazoan core genes.</title>
        <authorList>
            <person name="Santini S."/>
            <person name="Schenkelaars Q."/>
            <person name="Jourda C."/>
            <person name="Duchesne M."/>
            <person name="Belahbib H."/>
            <person name="Rocher C."/>
            <person name="Selva M."/>
            <person name="Riesgo A."/>
            <person name="Vervoort M."/>
            <person name="Leys S.P."/>
            <person name="Kodjabachian L."/>
            <person name="Le Bivic A."/>
            <person name="Borchiellini C."/>
            <person name="Claverie J.M."/>
            <person name="Renard E."/>
        </authorList>
    </citation>
    <scope>NUCLEOTIDE SEQUENCE [LARGE SCALE GENOMIC DNA]</scope>
    <source>
        <strain evidence="4">SPO-2</strain>
    </source>
</reference>
<dbReference type="SUPFAM" id="SSF55797">
    <property type="entry name" value="PR-1-like"/>
    <property type="match status" value="1"/>
</dbReference>
<dbReference type="PANTHER" id="PTHR10334">
    <property type="entry name" value="CYSTEINE-RICH SECRETORY PROTEIN-RELATED"/>
    <property type="match status" value="1"/>
</dbReference>
<keyword evidence="5" id="KW-1185">Reference proteome</keyword>
<feature type="region of interest" description="Disordered" evidence="1">
    <location>
        <begin position="199"/>
        <end position="267"/>
    </location>
</feature>
<evidence type="ECO:0000256" key="1">
    <source>
        <dbReference type="SAM" id="MobiDB-lite"/>
    </source>
</evidence>
<sequence>MKLALIIFLLNIFSIALVCSELNADQQQEIIDKINNVRRNTVPPAANMREVQWNECYAQIALDFLKKCGDVDGHNPDRFTQGCEASENLGESIYNRPLDDTTTDPIGVWAKEGESYNYYERSCSGPTCINYLQLINANAYLVGCAVYNQENCGRTGETTICNYGEGLGFTGATYNEGEPCSECEGEFSYCNEGLCAQEDEPTPTGSTSTGSTNEVTDCPTNHHHHNHNHDHDHNHDHKNHDHGKGGGKGKGKGKGKGEGKGEGDDEGISGFLGVYAEDKSDATSNSIMILLLVATILSVLLSSL</sequence>
<evidence type="ECO:0000313" key="4">
    <source>
        <dbReference type="EMBL" id="KAI6657295.1"/>
    </source>
</evidence>
<dbReference type="Pfam" id="PF00188">
    <property type="entry name" value="CAP"/>
    <property type="match status" value="1"/>
</dbReference>
<gene>
    <name evidence="4" type="ORF">LOD99_43</name>
</gene>
<comment type="caution">
    <text evidence="4">The sequence shown here is derived from an EMBL/GenBank/DDBJ whole genome shotgun (WGS) entry which is preliminary data.</text>
</comment>
<feature type="compositionally biased region" description="Basic residues" evidence="1">
    <location>
        <begin position="245"/>
        <end position="254"/>
    </location>
</feature>
<accession>A0AAV7K9D3</accession>
<feature type="compositionally biased region" description="Basic and acidic residues" evidence="1">
    <location>
        <begin position="229"/>
        <end position="244"/>
    </location>
</feature>
<dbReference type="EMBL" id="JAKMXF010000111">
    <property type="protein sequence ID" value="KAI6657295.1"/>
    <property type="molecule type" value="Genomic_DNA"/>
</dbReference>
<feature type="signal peptide" evidence="2">
    <location>
        <begin position="1"/>
        <end position="20"/>
    </location>
</feature>
<evidence type="ECO:0000259" key="3">
    <source>
        <dbReference type="SMART" id="SM00198"/>
    </source>
</evidence>
<protein>
    <submittedName>
        <fullName evidence="4">Peptidase inhibitor 15-like isoform X2</fullName>
    </submittedName>
</protein>
<evidence type="ECO:0000313" key="5">
    <source>
        <dbReference type="Proteomes" id="UP001165289"/>
    </source>
</evidence>
<keyword evidence="2" id="KW-0732">Signal</keyword>
<organism evidence="4 5">
    <name type="scientific">Oopsacas minuta</name>
    <dbReference type="NCBI Taxonomy" id="111878"/>
    <lineage>
        <taxon>Eukaryota</taxon>
        <taxon>Metazoa</taxon>
        <taxon>Porifera</taxon>
        <taxon>Hexactinellida</taxon>
        <taxon>Hexasterophora</taxon>
        <taxon>Lyssacinosida</taxon>
        <taxon>Leucopsacidae</taxon>
        <taxon>Oopsacas</taxon>
    </lineage>
</organism>
<evidence type="ECO:0000256" key="2">
    <source>
        <dbReference type="SAM" id="SignalP"/>
    </source>
</evidence>
<dbReference type="Proteomes" id="UP001165289">
    <property type="component" value="Unassembled WGS sequence"/>
</dbReference>
<dbReference type="SMART" id="SM00198">
    <property type="entry name" value="SCP"/>
    <property type="match status" value="1"/>
</dbReference>
<dbReference type="InterPro" id="IPR001283">
    <property type="entry name" value="CRISP-related"/>
</dbReference>
<name>A0AAV7K9D3_9METZ</name>
<proteinExistence type="predicted"/>
<dbReference type="AlphaFoldDB" id="A0AAV7K9D3"/>